<proteinExistence type="predicted"/>
<dbReference type="AlphaFoldDB" id="A0AB39APF4"/>
<reference evidence="1" key="1">
    <citation type="submission" date="2024-07" db="EMBL/GenBank/DDBJ databases">
        <authorList>
            <person name="Jiang Y."/>
            <person name="Qin Q."/>
        </authorList>
    </citation>
    <scope>NUCLEOTIDE SEQUENCE</scope>
    <source>
        <strain evidence="1">SD03</strain>
    </source>
</reference>
<accession>A0AB39APF4</accession>
<evidence type="ECO:0000313" key="1">
    <source>
        <dbReference type="EMBL" id="XDH87328.1"/>
    </source>
</evidence>
<sequence length="437" mass="50621">MFSITFRASENVNRKHFDWCIEQLDIFSEGNPLPDNQYMAWLFTKGNRLFLSSPPQQLEMLVELTDLMKQQVPVVFHSLFHDAFYFWKTVKKSGTIKKVSLLFKSSAINQLTSFISKNKRVEVNRDALSEKLEELGLLDFYLINGELNYSLLRKHFVADGPAAHRANPRMELDLACIGIDIEFKTFLYFCMDKFKYDKLIGSFDGWGAYEITKSTENTLCPYCNRNYTHTVFEGNEFKGRPELDHFLPKSIFPFFAVSLFNLIPVCHSCNHSKSDESVLDLEQGILDFSLLHPHIPEDNVEHITIFESVQPGDLTDYFMSNDSTMYQKIKLTDSALQNKKIKNSLALYKLARFQHPSPNMQGYYAKHSRDIERTLDLVKYYPQSAIESIANLIEDDTEQLQKELIKAIVSNYPEHHALGKLKQDLLTDIIDSWIIED</sequence>
<dbReference type="RefSeq" id="WP_128583645.1">
    <property type="nucleotide sequence ID" value="NZ_CP162514.1"/>
</dbReference>
<dbReference type="GO" id="GO:0004519">
    <property type="term" value="F:endonuclease activity"/>
    <property type="evidence" value="ECO:0007669"/>
    <property type="project" value="UniProtKB-KW"/>
</dbReference>
<organism evidence="1">
    <name type="scientific">Pseudoalteromonas sp. SD03</name>
    <dbReference type="NCBI Taxonomy" id="3231719"/>
    <lineage>
        <taxon>Bacteria</taxon>
        <taxon>Pseudomonadati</taxon>
        <taxon>Pseudomonadota</taxon>
        <taxon>Gammaproteobacteria</taxon>
        <taxon>Alteromonadales</taxon>
        <taxon>Pseudoalteromonadaceae</taxon>
        <taxon>Pseudoalteromonas</taxon>
    </lineage>
</organism>
<protein>
    <submittedName>
        <fullName evidence="1">HNH endonuclease domain-containing protein</fullName>
    </submittedName>
</protein>
<keyword evidence="1" id="KW-0378">Hydrolase</keyword>
<dbReference type="EMBL" id="CP162514">
    <property type="protein sequence ID" value="XDH87328.1"/>
    <property type="molecule type" value="Genomic_DNA"/>
</dbReference>
<dbReference type="Gene3D" id="1.10.30.50">
    <property type="match status" value="1"/>
</dbReference>
<keyword evidence="1" id="KW-0540">Nuclease</keyword>
<name>A0AB39APF4_9GAMM</name>
<keyword evidence="1" id="KW-0255">Endonuclease</keyword>
<gene>
    <name evidence="1" type="ORF">ABZP26_14900</name>
</gene>